<protein>
    <submittedName>
        <fullName evidence="3">Basic proline-rich protein-like isoform X1</fullName>
    </submittedName>
</protein>
<dbReference type="RefSeq" id="XP_053749872.1">
    <property type="nucleotide sequence ID" value="XM_053893897.1"/>
</dbReference>
<name>A0A9W2UTX5_PANPR</name>
<sequence length="197" mass="20857">MDSERPGDHVPRDAWRLPSFPAALMSAIPAGFNLGFPGQTLPPCAVPAAPAGRKARPAAGQNPWAPPSIRKTPRGHEALTGVRPPGRGPPLASPRRPHPPRAEDLPGAPRPQDLASEDPGILPHDSLYRWETEAKATRAWEPSPPCAAACVTGATLPEPPRAARSDPSCGATDTCVFDAITLQNSSLSAQRFSRMHT</sequence>
<feature type="region of interest" description="Disordered" evidence="1">
    <location>
        <begin position="37"/>
        <end position="123"/>
    </location>
</feature>
<organism evidence="2 3">
    <name type="scientific">Panthera pardus</name>
    <name type="common">Leopard</name>
    <name type="synonym">Felis pardus</name>
    <dbReference type="NCBI Taxonomy" id="9691"/>
    <lineage>
        <taxon>Eukaryota</taxon>
        <taxon>Metazoa</taxon>
        <taxon>Chordata</taxon>
        <taxon>Craniata</taxon>
        <taxon>Vertebrata</taxon>
        <taxon>Euteleostomi</taxon>
        <taxon>Mammalia</taxon>
        <taxon>Eutheria</taxon>
        <taxon>Laurasiatheria</taxon>
        <taxon>Carnivora</taxon>
        <taxon>Feliformia</taxon>
        <taxon>Felidae</taxon>
        <taxon>Pantherinae</taxon>
        <taxon>Panthera</taxon>
    </lineage>
</organism>
<evidence type="ECO:0000313" key="3">
    <source>
        <dbReference type="RefSeq" id="XP_053749872.1"/>
    </source>
</evidence>
<reference evidence="3" key="1">
    <citation type="submission" date="2025-08" db="UniProtKB">
        <authorList>
            <consortium name="RefSeq"/>
        </authorList>
    </citation>
    <scope>IDENTIFICATION</scope>
    <source>
        <tissue evidence="3">Whole blood</tissue>
    </source>
</reference>
<dbReference type="AlphaFoldDB" id="A0A9W2UTX5"/>
<feature type="region of interest" description="Disordered" evidence="1">
    <location>
        <begin position="151"/>
        <end position="170"/>
    </location>
</feature>
<keyword evidence="2" id="KW-1185">Reference proteome</keyword>
<evidence type="ECO:0000313" key="2">
    <source>
        <dbReference type="Proteomes" id="UP001165780"/>
    </source>
</evidence>
<evidence type="ECO:0000256" key="1">
    <source>
        <dbReference type="SAM" id="MobiDB-lite"/>
    </source>
</evidence>
<accession>A0A9W2UTX5</accession>
<feature type="compositionally biased region" description="Low complexity" evidence="1">
    <location>
        <begin position="46"/>
        <end position="60"/>
    </location>
</feature>
<dbReference type="Proteomes" id="UP001165780">
    <property type="component" value="Unplaced"/>
</dbReference>
<gene>
    <name evidence="3" type="primary">LOC109251119</name>
</gene>
<proteinExistence type="predicted"/>
<dbReference type="GeneID" id="109251119"/>